<dbReference type="GO" id="GO:0050660">
    <property type="term" value="F:flavin adenine dinucleotide binding"/>
    <property type="evidence" value="ECO:0007669"/>
    <property type="project" value="TreeGrafter"/>
</dbReference>
<evidence type="ECO:0000256" key="5">
    <source>
        <dbReference type="ARBA" id="ARBA00023157"/>
    </source>
</evidence>
<keyword evidence="10" id="KW-1185">Reference proteome</keyword>
<keyword evidence="2 7" id="KW-0285">Flavoprotein</keyword>
<dbReference type="GO" id="GO:0016971">
    <property type="term" value="F:flavin-dependent sulfhydryl oxidase activity"/>
    <property type="evidence" value="ECO:0007669"/>
    <property type="project" value="InterPro"/>
</dbReference>
<name>A0A068QK46_9VIRU</name>
<dbReference type="Gene3D" id="1.20.120.310">
    <property type="entry name" value="ERV/ALR sulfhydryl oxidase domain"/>
    <property type="match status" value="1"/>
</dbReference>
<organism evidence="9 10">
    <name type="scientific">Armadillidium vulgare iridescent virus</name>
    <dbReference type="NCBI Taxonomy" id="72201"/>
    <lineage>
        <taxon>Viruses</taxon>
        <taxon>Varidnaviria</taxon>
        <taxon>Bamfordvirae</taxon>
        <taxon>Nucleocytoviricota</taxon>
        <taxon>Megaviricetes</taxon>
        <taxon>Pimascovirales</taxon>
        <taxon>Pimascovirales incertae sedis</taxon>
        <taxon>Iridoviridae</taxon>
        <taxon>Betairidovirinae</taxon>
        <taxon>Iridovirus</taxon>
        <taxon>Iridovirus armadillidium1</taxon>
        <taxon>Invertebrate iridescent virus 31</taxon>
    </lineage>
</organism>
<sequence length="112" mass="13085">MNNDLPPNKWGPSYWFTYHTFASTYPVNPTPIVMDAARAFIKIIPYTLPCVSCTDHAFAFIQQYINNDPDLIKVVGSRITLFKFFFDFHNSVNYRLNKPIISFEDARQIWSL</sequence>
<keyword evidence="5" id="KW-1015">Disulfide bond</keyword>
<dbReference type="GeneID" id="19738614"/>
<evidence type="ECO:0000313" key="9">
    <source>
        <dbReference type="EMBL" id="CCV02402.1"/>
    </source>
</evidence>
<dbReference type="EC" id="1.8.3.2" evidence="7"/>
<dbReference type="PANTHER" id="PTHR12645:SF0">
    <property type="entry name" value="FAD-LINKED SULFHYDRYL OXIDASE ALR"/>
    <property type="match status" value="1"/>
</dbReference>
<evidence type="ECO:0000256" key="7">
    <source>
        <dbReference type="RuleBase" id="RU371123"/>
    </source>
</evidence>
<gene>
    <name evidence="9" type="primary">030R</name>
    <name evidence="9" type="ORF">IIV31_030R</name>
</gene>
<dbReference type="InterPro" id="IPR039799">
    <property type="entry name" value="ALR/ERV"/>
</dbReference>
<comment type="cofactor">
    <cofactor evidence="1 7">
        <name>FAD</name>
        <dbReference type="ChEBI" id="CHEBI:57692"/>
    </cofactor>
</comment>
<protein>
    <recommendedName>
        <fullName evidence="7">Sulfhydryl oxidase</fullName>
        <ecNumber evidence="7">1.8.3.2</ecNumber>
    </recommendedName>
</protein>
<dbReference type="KEGG" id="vg:19738614"/>
<dbReference type="EMBL" id="HF920637">
    <property type="protein sequence ID" value="CCV02402.1"/>
    <property type="molecule type" value="Genomic_DNA"/>
</dbReference>
<dbReference type="RefSeq" id="YP_009046644.1">
    <property type="nucleotide sequence ID" value="NC_024451.1"/>
</dbReference>
<evidence type="ECO:0000256" key="4">
    <source>
        <dbReference type="ARBA" id="ARBA00023002"/>
    </source>
</evidence>
<proteinExistence type="predicted"/>
<feature type="domain" description="ERV/ALR sulfhydryl oxidase" evidence="8">
    <location>
        <begin position="3"/>
        <end position="110"/>
    </location>
</feature>
<dbReference type="SUPFAM" id="SSF69000">
    <property type="entry name" value="FAD-dependent thiol oxidase"/>
    <property type="match status" value="1"/>
</dbReference>
<dbReference type="InterPro" id="IPR036774">
    <property type="entry name" value="ERV/ALR_sulphydryl_oxid_sf"/>
</dbReference>
<comment type="catalytic activity">
    <reaction evidence="6 7">
        <text>2 R'C(R)SH + O2 = R'C(R)S-S(R)CR' + H2O2</text>
        <dbReference type="Rhea" id="RHEA:17357"/>
        <dbReference type="ChEBI" id="CHEBI:15379"/>
        <dbReference type="ChEBI" id="CHEBI:16240"/>
        <dbReference type="ChEBI" id="CHEBI:16520"/>
        <dbReference type="ChEBI" id="CHEBI:17412"/>
        <dbReference type="EC" id="1.8.3.2"/>
    </reaction>
</comment>
<keyword evidence="4 7" id="KW-0560">Oxidoreductase</keyword>
<evidence type="ECO:0000256" key="1">
    <source>
        <dbReference type="ARBA" id="ARBA00001974"/>
    </source>
</evidence>
<accession>A0A068QK46</accession>
<reference evidence="9 10" key="1">
    <citation type="journal article" date="2014" name="J. Gen. Virol.">
        <title>Genome sequence of a crustacean iridovirus, IIV31, isolated from the pill bug, Armadillidium vulgare.</title>
        <authorList>
            <person name="Piegu B."/>
            <person name="Guizard S."/>
            <person name="Yeping T."/>
            <person name="Cruaud C."/>
            <person name="Asgari S."/>
            <person name="Bideshi D.K."/>
            <person name="Federici B.A."/>
            <person name="Bigot Y."/>
        </authorList>
    </citation>
    <scope>NUCLEOTIDE SEQUENCE [LARGE SCALE GENOMIC DNA]</scope>
</reference>
<evidence type="ECO:0000313" key="10">
    <source>
        <dbReference type="Proteomes" id="UP000114278"/>
    </source>
</evidence>
<dbReference type="OrthoDB" id="14873at10239"/>
<dbReference type="PROSITE" id="PS51324">
    <property type="entry name" value="ERV_ALR"/>
    <property type="match status" value="1"/>
</dbReference>
<keyword evidence="3 7" id="KW-0274">FAD</keyword>
<evidence type="ECO:0000256" key="3">
    <source>
        <dbReference type="ARBA" id="ARBA00022827"/>
    </source>
</evidence>
<dbReference type="Proteomes" id="UP000114278">
    <property type="component" value="Segment"/>
</dbReference>
<evidence type="ECO:0000256" key="6">
    <source>
        <dbReference type="ARBA" id="ARBA00048864"/>
    </source>
</evidence>
<dbReference type="PANTHER" id="PTHR12645">
    <property type="entry name" value="ALR/ERV"/>
    <property type="match status" value="1"/>
</dbReference>
<dbReference type="Pfam" id="PF04777">
    <property type="entry name" value="Evr1_Alr"/>
    <property type="match status" value="1"/>
</dbReference>
<evidence type="ECO:0000259" key="8">
    <source>
        <dbReference type="PROSITE" id="PS51324"/>
    </source>
</evidence>
<dbReference type="InterPro" id="IPR017905">
    <property type="entry name" value="ERV/ALR_sulphydryl_oxidase"/>
</dbReference>
<evidence type="ECO:0000256" key="2">
    <source>
        <dbReference type="ARBA" id="ARBA00022630"/>
    </source>
</evidence>